<name>A0A8H4L5C3_9HYPO</name>
<protein>
    <submittedName>
        <fullName evidence="2">Kinase-like domain</fullName>
    </submittedName>
</protein>
<organism evidence="2 3">
    <name type="scientific">Fusarium albosuccineum</name>
    <dbReference type="NCBI Taxonomy" id="1237068"/>
    <lineage>
        <taxon>Eukaryota</taxon>
        <taxon>Fungi</taxon>
        <taxon>Dikarya</taxon>
        <taxon>Ascomycota</taxon>
        <taxon>Pezizomycotina</taxon>
        <taxon>Sordariomycetes</taxon>
        <taxon>Hypocreomycetidae</taxon>
        <taxon>Hypocreales</taxon>
        <taxon>Nectriaceae</taxon>
        <taxon>Fusarium</taxon>
        <taxon>Fusarium decemcellulare species complex</taxon>
    </lineage>
</organism>
<dbReference type="SUPFAM" id="SSF56112">
    <property type="entry name" value="Protein kinase-like (PK-like)"/>
    <property type="match status" value="1"/>
</dbReference>
<evidence type="ECO:0000259" key="1">
    <source>
        <dbReference type="Pfam" id="PF01636"/>
    </source>
</evidence>
<dbReference type="Proteomes" id="UP000554235">
    <property type="component" value="Unassembled WGS sequence"/>
</dbReference>
<keyword evidence="3" id="KW-1185">Reference proteome</keyword>
<dbReference type="AlphaFoldDB" id="A0A8H4L5C3"/>
<keyword evidence="2" id="KW-0418">Kinase</keyword>
<dbReference type="InterPro" id="IPR002575">
    <property type="entry name" value="Aminoglycoside_PTrfase"/>
</dbReference>
<sequence>MASLTVNYDAAFYAEGTDIYRAWDNSIAEEHMRDLEHFVTNHISGRGPAKFVTGGINDGSYNRVIRFSFDSNGSDIALKFPKPGHTAAPLAQEKIANEAAWMQFVKEKTSIPVPHVYSYGTRPDNNLWPLNLPYILMDWVPGDNLRDFLASALPDELRLYIYQQMASFYLELYHLPLQGIGSVAKNEATGEWSVTKRPLTIDMHQFAIGIHDFPTDTWPTGPLRRSIDYFDFVSSQHAVQLWSLRNLNALRVEQKEDGPLALSNDFGAISKLARSRYKARYGFAQLVNQFCVTDDNLGPFRVFNPDLDPRNILVNPETGKIAGFIDLEFTNAMPAQFSRDPPLWLFKVLPCQCLDNGYFPWFLQQYRPLLDQFLGAMERAEQQVEHQPGETPLSIHMLNSWDTNRVWFNYAATHSDHVDAIYWTVLYKHHPGGVALELPNSLKVDMEKYVRHTKSQLKRYEDAWTERHQKKAEQRTYVSEEAE</sequence>
<dbReference type="EMBL" id="JAADYS010001717">
    <property type="protein sequence ID" value="KAF4461454.1"/>
    <property type="molecule type" value="Genomic_DNA"/>
</dbReference>
<accession>A0A8H4L5C3</accession>
<reference evidence="2 3" key="1">
    <citation type="submission" date="2020-01" db="EMBL/GenBank/DDBJ databases">
        <title>Identification and distribution of gene clusters putatively required for synthesis of sphingolipid metabolism inhibitors in phylogenetically diverse species of the filamentous fungus Fusarium.</title>
        <authorList>
            <person name="Kim H.-S."/>
            <person name="Busman M."/>
            <person name="Brown D.W."/>
            <person name="Divon H."/>
            <person name="Uhlig S."/>
            <person name="Proctor R.H."/>
        </authorList>
    </citation>
    <scope>NUCLEOTIDE SEQUENCE [LARGE SCALE GENOMIC DNA]</scope>
    <source>
        <strain evidence="2 3">NRRL 20459</strain>
    </source>
</reference>
<dbReference type="InterPro" id="IPR011009">
    <property type="entry name" value="Kinase-like_dom_sf"/>
</dbReference>
<gene>
    <name evidence="2" type="ORF">FALBO_11748</name>
</gene>
<dbReference type="OrthoDB" id="5412996at2759"/>
<dbReference type="PANTHER" id="PTHR21310:SF37">
    <property type="entry name" value="AMINOGLYCOSIDE PHOSPHOTRANSFERASE DOMAIN-CONTAINING PROTEIN"/>
    <property type="match status" value="1"/>
</dbReference>
<proteinExistence type="predicted"/>
<comment type="caution">
    <text evidence="2">The sequence shown here is derived from an EMBL/GenBank/DDBJ whole genome shotgun (WGS) entry which is preliminary data.</text>
</comment>
<dbReference type="PANTHER" id="PTHR21310">
    <property type="entry name" value="AMINOGLYCOSIDE PHOSPHOTRANSFERASE-RELATED-RELATED"/>
    <property type="match status" value="1"/>
</dbReference>
<dbReference type="Pfam" id="PF01636">
    <property type="entry name" value="APH"/>
    <property type="match status" value="1"/>
</dbReference>
<keyword evidence="2" id="KW-0808">Transferase</keyword>
<dbReference type="InterPro" id="IPR051678">
    <property type="entry name" value="AGP_Transferase"/>
</dbReference>
<dbReference type="GO" id="GO:0016301">
    <property type="term" value="F:kinase activity"/>
    <property type="evidence" value="ECO:0007669"/>
    <property type="project" value="UniProtKB-KW"/>
</dbReference>
<dbReference type="Gene3D" id="1.10.510.10">
    <property type="entry name" value="Transferase(Phosphotransferase) domain 1"/>
    <property type="match status" value="1"/>
</dbReference>
<evidence type="ECO:0000313" key="3">
    <source>
        <dbReference type="Proteomes" id="UP000554235"/>
    </source>
</evidence>
<evidence type="ECO:0000313" key="2">
    <source>
        <dbReference type="EMBL" id="KAF4461454.1"/>
    </source>
</evidence>
<feature type="domain" description="Aminoglycoside phosphotransferase" evidence="1">
    <location>
        <begin position="56"/>
        <end position="331"/>
    </location>
</feature>